<comment type="subcellular location">
    <subcellularLocation>
        <location evidence="1">Cell membrane</location>
        <topology evidence="1">Multi-pass membrane protein</topology>
    </subcellularLocation>
</comment>
<dbReference type="EMBL" id="PYAL01000001">
    <property type="protein sequence ID" value="RXN92783.1"/>
    <property type="molecule type" value="Genomic_DNA"/>
</dbReference>
<protein>
    <submittedName>
        <fullName evidence="7">Branched-chain amino acid ABC transporter permease</fullName>
    </submittedName>
</protein>
<keyword evidence="3 6" id="KW-0812">Transmembrane</keyword>
<gene>
    <name evidence="7" type="ORF">C7R54_03300</name>
</gene>
<reference evidence="7 8" key="1">
    <citation type="journal article" date="2017" name="Int. J. Syst. Evol. Microbiol.">
        <title>Achromobacter aloeverae sp. nov., isolated from the root of Aloe vera (L.) Burm.f.</title>
        <authorList>
            <person name="Kuncharoen N."/>
            <person name="Muramatsu Y."/>
            <person name="Shibata C."/>
            <person name="Kamakura Y."/>
            <person name="Nakagawa Y."/>
            <person name="Tanasupawat S."/>
        </authorList>
    </citation>
    <scope>NUCLEOTIDE SEQUENCE [LARGE SCALE GENOMIC DNA]</scope>
    <source>
        <strain evidence="7 8">AVA-1</strain>
    </source>
</reference>
<dbReference type="GO" id="GO:0015658">
    <property type="term" value="F:branched-chain amino acid transmembrane transporter activity"/>
    <property type="evidence" value="ECO:0007669"/>
    <property type="project" value="InterPro"/>
</dbReference>
<evidence type="ECO:0000256" key="4">
    <source>
        <dbReference type="ARBA" id="ARBA00022989"/>
    </source>
</evidence>
<feature type="transmembrane region" description="Helical" evidence="6">
    <location>
        <begin position="133"/>
        <end position="150"/>
    </location>
</feature>
<keyword evidence="4 6" id="KW-1133">Transmembrane helix</keyword>
<feature type="transmembrane region" description="Helical" evidence="6">
    <location>
        <begin position="302"/>
        <end position="325"/>
    </location>
</feature>
<dbReference type="CDD" id="cd06581">
    <property type="entry name" value="TM_PBP1_LivM_like"/>
    <property type="match status" value="1"/>
</dbReference>
<feature type="transmembrane region" description="Helical" evidence="6">
    <location>
        <begin position="28"/>
        <end position="45"/>
    </location>
</feature>
<sequence>MTQSQAGLAPTLRTEPHMPSVARRARPIRAWAVAAALLLAVAWPLASPNIFYINIGILVVLAAIGAVTLNLIIRTGHISLAHGAFMGVAAYTCVLLQTRAGIPFPVAMIVGCLASGLLALVIGPIILRLTGKYFVLVTFLLGEVIRLVFLEWQSVTGGANGIDQIPPGLDLFRSPVGFYYFCLAISVLCIGIVWRILCSDLGRAIDAIREADRIAESSGVPVIRIKVMVFVVACTLVGLQGALQAQMIHAIEPASFNMDVSLGMVVMNVLGGMYYLVGPLIGAVFMVGLPELLRGYVELQQIIFGIILIVVMAALPGGMIGAWHLAHRACTRKRNGSRA</sequence>
<organism evidence="7 8">
    <name type="scientific">Achromobacter aloeverae</name>
    <dbReference type="NCBI Taxonomy" id="1750518"/>
    <lineage>
        <taxon>Bacteria</taxon>
        <taxon>Pseudomonadati</taxon>
        <taxon>Pseudomonadota</taxon>
        <taxon>Betaproteobacteria</taxon>
        <taxon>Burkholderiales</taxon>
        <taxon>Alcaligenaceae</taxon>
        <taxon>Achromobacter</taxon>
    </lineage>
</organism>
<evidence type="ECO:0000256" key="3">
    <source>
        <dbReference type="ARBA" id="ARBA00022692"/>
    </source>
</evidence>
<evidence type="ECO:0000256" key="1">
    <source>
        <dbReference type="ARBA" id="ARBA00004651"/>
    </source>
</evidence>
<keyword evidence="2" id="KW-1003">Cell membrane</keyword>
<dbReference type="InterPro" id="IPR001851">
    <property type="entry name" value="ABC_transp_permease"/>
</dbReference>
<dbReference type="AlphaFoldDB" id="A0A4Q1HQF1"/>
<dbReference type="GO" id="GO:0005886">
    <property type="term" value="C:plasma membrane"/>
    <property type="evidence" value="ECO:0007669"/>
    <property type="project" value="UniProtKB-SubCell"/>
</dbReference>
<name>A0A4Q1HQF1_9BURK</name>
<evidence type="ECO:0000313" key="7">
    <source>
        <dbReference type="EMBL" id="RXN92783.1"/>
    </source>
</evidence>
<evidence type="ECO:0000313" key="8">
    <source>
        <dbReference type="Proteomes" id="UP000290849"/>
    </source>
</evidence>
<dbReference type="PANTHER" id="PTHR30482:SF10">
    <property type="entry name" value="HIGH-AFFINITY BRANCHED-CHAIN AMINO ACID TRANSPORT PROTEIN BRAE"/>
    <property type="match status" value="1"/>
</dbReference>
<dbReference type="Pfam" id="PF02653">
    <property type="entry name" value="BPD_transp_2"/>
    <property type="match status" value="1"/>
</dbReference>
<keyword evidence="8" id="KW-1185">Reference proteome</keyword>
<dbReference type="PANTHER" id="PTHR30482">
    <property type="entry name" value="HIGH-AFFINITY BRANCHED-CHAIN AMINO ACID TRANSPORT SYSTEM PERMEASE"/>
    <property type="match status" value="1"/>
</dbReference>
<keyword evidence="5 6" id="KW-0472">Membrane</keyword>
<proteinExistence type="predicted"/>
<feature type="transmembrane region" description="Helical" evidence="6">
    <location>
        <begin position="80"/>
        <end position="98"/>
    </location>
</feature>
<comment type="caution">
    <text evidence="7">The sequence shown here is derived from an EMBL/GenBank/DDBJ whole genome shotgun (WGS) entry which is preliminary data.</text>
</comment>
<evidence type="ECO:0000256" key="5">
    <source>
        <dbReference type="ARBA" id="ARBA00023136"/>
    </source>
</evidence>
<feature type="transmembrane region" description="Helical" evidence="6">
    <location>
        <begin position="51"/>
        <end position="73"/>
    </location>
</feature>
<feature type="transmembrane region" description="Helical" evidence="6">
    <location>
        <begin position="265"/>
        <end position="290"/>
    </location>
</feature>
<evidence type="ECO:0000256" key="6">
    <source>
        <dbReference type="SAM" id="Phobius"/>
    </source>
</evidence>
<accession>A0A4Q1HQF1</accession>
<evidence type="ECO:0000256" key="2">
    <source>
        <dbReference type="ARBA" id="ARBA00022475"/>
    </source>
</evidence>
<dbReference type="Proteomes" id="UP000290849">
    <property type="component" value="Unassembled WGS sequence"/>
</dbReference>
<feature type="transmembrane region" description="Helical" evidence="6">
    <location>
        <begin position="178"/>
        <end position="197"/>
    </location>
</feature>
<dbReference type="InterPro" id="IPR043428">
    <property type="entry name" value="LivM-like"/>
</dbReference>
<feature type="transmembrane region" description="Helical" evidence="6">
    <location>
        <begin position="104"/>
        <end position="126"/>
    </location>
</feature>